<feature type="domain" description="Bacterial shufflon protein N-terminal" evidence="1">
    <location>
        <begin position="1"/>
        <end position="186"/>
    </location>
</feature>
<dbReference type="EMBL" id="AAIBIC010000091">
    <property type="protein sequence ID" value="ECC3917636.1"/>
    <property type="molecule type" value="Genomic_DNA"/>
</dbReference>
<feature type="non-terminal residue" evidence="2">
    <location>
        <position position="1"/>
    </location>
</feature>
<evidence type="ECO:0000313" key="2">
    <source>
        <dbReference type="EMBL" id="ECC3917636.1"/>
    </source>
</evidence>
<comment type="caution">
    <text evidence="2">The sequence shown here is derived from an EMBL/GenBank/DDBJ whole genome shotgun (WGS) entry which is preliminary data.</text>
</comment>
<proteinExistence type="predicted"/>
<accession>A0A5Y1YGG6</accession>
<dbReference type="Pfam" id="PF04917">
    <property type="entry name" value="Shufflon_N"/>
    <property type="match status" value="1"/>
</dbReference>
<protein>
    <submittedName>
        <fullName evidence="2">Shufflon system plasmid conjugative transfer pilus tip adhesin PilV</fullName>
    </submittedName>
</protein>
<name>A0A5Y1YGG6_SALDZ</name>
<dbReference type="Proteomes" id="UP000839735">
    <property type="component" value="Unassembled WGS sequence"/>
</dbReference>
<gene>
    <name evidence="2" type="primary">pilV</name>
    <name evidence="2" type="ORF">CTQ69_27690</name>
</gene>
<dbReference type="InterPro" id="IPR007001">
    <property type="entry name" value="Shufflon_N"/>
</dbReference>
<evidence type="ECO:0000259" key="1">
    <source>
        <dbReference type="Pfam" id="PF04917"/>
    </source>
</evidence>
<sequence length="267" mass="28748">ATGALRAWKIPLSDYGAASGKGHIAILLSTDELSGAAEDTDRLYRFQVNGRPDLNKMHTSIDMGGNNLDSAGTVSGQQGNFSLSVTAGGDIRSNNGWLITRNGKGWLNESHGGGFYMSDNDYIRSVNNKGIYTGGQLKGGSVRSDGDLSAGGILKLDQVNVAGTWCPQNGAISHDSSGGILSCQSGRWKNQGKITWKVGGTFTVWPGQTQDLGRFKLCINTYRIDGREMALTQLIPTDAPDADGNMNWRAYNGTQYYAYYMGIHCFI</sequence>
<reference evidence="2" key="1">
    <citation type="submission" date="2018-08" db="EMBL/GenBank/DDBJ databases">
        <authorList>
            <person name="Ashton P.M."/>
            <person name="Dallman T."/>
            <person name="Nair S."/>
            <person name="De Pinna E."/>
            <person name="Peters T."/>
            <person name="Grant K."/>
        </authorList>
    </citation>
    <scope>NUCLEOTIDE SEQUENCE [LARGE SCALE GENOMIC DNA]</scope>
    <source>
        <strain evidence="2">294779</strain>
    </source>
</reference>
<organism evidence="2">
    <name type="scientific">Salmonella diarizonae</name>
    <dbReference type="NCBI Taxonomy" id="59204"/>
    <lineage>
        <taxon>Bacteria</taxon>
        <taxon>Pseudomonadati</taxon>
        <taxon>Pseudomonadota</taxon>
        <taxon>Gammaproteobacteria</taxon>
        <taxon>Enterobacterales</taxon>
        <taxon>Enterobacteriaceae</taxon>
        <taxon>Salmonella</taxon>
    </lineage>
</organism>
<dbReference type="AlphaFoldDB" id="A0A5Y1YGG6"/>